<dbReference type="SUPFAM" id="SSF54928">
    <property type="entry name" value="RNA-binding domain, RBD"/>
    <property type="match status" value="1"/>
</dbReference>
<dbReference type="InterPro" id="IPR007275">
    <property type="entry name" value="YTH_domain"/>
</dbReference>
<feature type="compositionally biased region" description="Polar residues" evidence="2">
    <location>
        <begin position="46"/>
        <end position="64"/>
    </location>
</feature>
<dbReference type="GO" id="GO:0005654">
    <property type="term" value="C:nucleoplasm"/>
    <property type="evidence" value="ECO:0007669"/>
    <property type="project" value="TreeGrafter"/>
</dbReference>
<feature type="compositionally biased region" description="Polar residues" evidence="2">
    <location>
        <begin position="577"/>
        <end position="587"/>
    </location>
</feature>
<dbReference type="GO" id="GO:0003729">
    <property type="term" value="F:mRNA binding"/>
    <property type="evidence" value="ECO:0007669"/>
    <property type="project" value="TreeGrafter"/>
</dbReference>
<dbReference type="GO" id="GO:0000398">
    <property type="term" value="P:mRNA splicing, via spliceosome"/>
    <property type="evidence" value="ECO:0007669"/>
    <property type="project" value="TreeGrafter"/>
</dbReference>
<reference evidence="5" key="1">
    <citation type="submission" date="2013-07" db="EMBL/GenBank/DDBJ databases">
        <authorList>
            <consortium name="The Broad Institute Genome Sequencing Platform"/>
            <person name="Cuomo C."/>
            <person name="Litvintseva A."/>
            <person name="Chen Y."/>
            <person name="Heitman J."/>
            <person name="Sun S."/>
            <person name="Springer D."/>
            <person name="Dromer F."/>
            <person name="Young S.K."/>
            <person name="Zeng Q."/>
            <person name="Gargeya S."/>
            <person name="Fitzgerald M."/>
            <person name="Abouelleil A."/>
            <person name="Alvarado L."/>
            <person name="Berlin A.M."/>
            <person name="Chapman S.B."/>
            <person name="Dewar J."/>
            <person name="Goldberg J."/>
            <person name="Griggs A."/>
            <person name="Gujja S."/>
            <person name="Hansen M."/>
            <person name="Howarth C."/>
            <person name="Imamovic A."/>
            <person name="Larimer J."/>
            <person name="McCowan C."/>
            <person name="Murphy C."/>
            <person name="Pearson M."/>
            <person name="Priest M."/>
            <person name="Roberts A."/>
            <person name="Saif S."/>
            <person name="Shea T."/>
            <person name="Sykes S."/>
            <person name="Wortman J."/>
            <person name="Nusbaum C."/>
            <person name="Birren B."/>
        </authorList>
    </citation>
    <scope>NUCLEOTIDE SEQUENCE</scope>
    <source>
        <strain evidence="5">CBS 10118</strain>
    </source>
</reference>
<dbReference type="PROSITE" id="PS50882">
    <property type="entry name" value="YTH"/>
    <property type="match status" value="1"/>
</dbReference>
<dbReference type="RefSeq" id="XP_019045374.2">
    <property type="nucleotide sequence ID" value="XM_019192377.2"/>
</dbReference>
<sequence>MKPYNTDRPPPNYPPYQATRRRESDGDMMLGGHYPAGGMHHPMPPQDNQDTDLQNQMQNLQVGPTQPPYHSYQPGPEEQPYQPYNEPFYPPPQPFQYPAYSYSPYPEAIPSHAPSPINSTQPYGIWTSPPMSPAMSSTPFRPPPPPLPPLHPRHGSAGEYQGYYRASYSGPTSTWTSPSMPSTYGFYSPYQQQLPTMETIRPPQSSEWSQSSPIRRTARQSWSGPSRNPKDVALQEKEKERKAYHPQAPARRSDWVMWVGNVPSNTSHEELWRYFNNTIPTINDPDTDSEPWRGPSSIFLISRSSCAFVNLSSQSDLDRAVAFFNGKSLRPWDGRCPRMLCRVRRKDDDLRSGVGAQRGTGLHRAWVKDQESKLPRQASSASVSSANSVPPSPAALEHPPEGEGRRRESIIKEGNALKKHQSSGSFASTNSSFLARHFPRRVFILKSLTTAELEESVQTGTWKTQRHNEPILDQAFRTSQEVFLIFGANRSGEFFGFAKMIEPIDKERAKKTQTTGASIGRKPTINLDGETRPPFFLTPSQSHIASSSPGEITPNEEAKLEHAAGWRRTDPSDVRNRSNPNNKSIQSAPEYRAQTLDPKALQHDYFPPVPINDEEEADHQEHLGGSNRQPTEDDEGILRKDTVLTPDEKAEREEEEAHDEFVEESRGHVFRIEWVKVGPIPFNKTRHLRNPWNSDREVKVSRDGTEVEPTIGSTLMAEWDKLQS</sequence>
<name>A0AAJ8KCP0_9TREE</name>
<dbReference type="PANTHER" id="PTHR12357">
    <property type="entry name" value="YTH YT521-B HOMOLOGY DOMAIN-CONTAINING"/>
    <property type="match status" value="1"/>
</dbReference>
<accession>A0AAJ8KCP0</accession>
<keyword evidence="6" id="KW-1185">Reference proteome</keyword>
<feature type="compositionally biased region" description="Low complexity" evidence="2">
    <location>
        <begin position="202"/>
        <end position="213"/>
    </location>
</feature>
<evidence type="ECO:0000259" key="4">
    <source>
        <dbReference type="PROSITE" id="PS50882"/>
    </source>
</evidence>
<feature type="domain" description="YTH" evidence="4">
    <location>
        <begin position="440"/>
        <end position="719"/>
    </location>
</feature>
<evidence type="ECO:0000313" key="5">
    <source>
        <dbReference type="EMBL" id="WVW84937.1"/>
    </source>
</evidence>
<feature type="compositionally biased region" description="Low complexity" evidence="2">
    <location>
        <begin position="71"/>
        <end position="87"/>
    </location>
</feature>
<dbReference type="Pfam" id="PF04146">
    <property type="entry name" value="YTH"/>
    <property type="match status" value="1"/>
</dbReference>
<reference evidence="5" key="2">
    <citation type="submission" date="2024-02" db="EMBL/GenBank/DDBJ databases">
        <title>Comparative genomics of Cryptococcus and Kwoniella reveals pathogenesis evolution and contrasting modes of karyotype evolution via chromosome fusion or intercentromeric recombination.</title>
        <authorList>
            <person name="Coelho M.A."/>
            <person name="David-Palma M."/>
            <person name="Shea T."/>
            <person name="Bowers K."/>
            <person name="McGinley-Smith S."/>
            <person name="Mohammad A.W."/>
            <person name="Gnirke A."/>
            <person name="Yurkov A.M."/>
            <person name="Nowrousian M."/>
            <person name="Sun S."/>
            <person name="Cuomo C.A."/>
            <person name="Heitman J."/>
        </authorList>
    </citation>
    <scope>NUCLEOTIDE SEQUENCE</scope>
    <source>
        <strain evidence="5">CBS 10118</strain>
    </source>
</reference>
<dbReference type="InterPro" id="IPR045168">
    <property type="entry name" value="YTH_prot"/>
</dbReference>
<organism evidence="5 6">
    <name type="scientific">Kwoniella bestiolae CBS 10118</name>
    <dbReference type="NCBI Taxonomy" id="1296100"/>
    <lineage>
        <taxon>Eukaryota</taxon>
        <taxon>Fungi</taxon>
        <taxon>Dikarya</taxon>
        <taxon>Basidiomycota</taxon>
        <taxon>Agaricomycotina</taxon>
        <taxon>Tremellomycetes</taxon>
        <taxon>Tremellales</taxon>
        <taxon>Cryptococcaceae</taxon>
        <taxon>Kwoniella</taxon>
    </lineage>
</organism>
<gene>
    <name evidence="5" type="ORF">I302_106973</name>
</gene>
<dbReference type="InterPro" id="IPR000504">
    <property type="entry name" value="RRM_dom"/>
</dbReference>
<dbReference type="KEGG" id="kbi:30210162"/>
<feature type="compositionally biased region" description="Polar residues" evidence="2">
    <location>
        <begin position="538"/>
        <end position="550"/>
    </location>
</feature>
<feature type="region of interest" description="Disordered" evidence="2">
    <location>
        <begin position="617"/>
        <end position="661"/>
    </location>
</feature>
<evidence type="ECO:0008006" key="7">
    <source>
        <dbReference type="Google" id="ProtNLM"/>
    </source>
</evidence>
<dbReference type="CDD" id="cd21134">
    <property type="entry name" value="YTH"/>
    <property type="match status" value="1"/>
</dbReference>
<feature type="region of interest" description="Disordered" evidence="2">
    <location>
        <begin position="1"/>
        <end position="89"/>
    </location>
</feature>
<dbReference type="AlphaFoldDB" id="A0AAJ8KCP0"/>
<feature type="compositionally biased region" description="Basic and acidic residues" evidence="2">
    <location>
        <begin position="556"/>
        <end position="576"/>
    </location>
</feature>
<feature type="region of interest" description="Disordered" evidence="2">
    <location>
        <begin position="508"/>
        <end position="590"/>
    </location>
</feature>
<feature type="domain" description="RRM" evidence="3">
    <location>
        <begin position="255"/>
        <end position="335"/>
    </location>
</feature>
<protein>
    <recommendedName>
        <fullName evidence="7">YTH domain-containing protein</fullName>
    </recommendedName>
</protein>
<dbReference type="InterPro" id="IPR012677">
    <property type="entry name" value="Nucleotide-bd_a/b_plait_sf"/>
</dbReference>
<dbReference type="Gene3D" id="3.10.590.10">
    <property type="entry name" value="ph1033 like domains"/>
    <property type="match status" value="2"/>
</dbReference>
<evidence type="ECO:0000313" key="6">
    <source>
        <dbReference type="Proteomes" id="UP000092730"/>
    </source>
</evidence>
<dbReference type="GeneID" id="30210162"/>
<evidence type="ECO:0000256" key="1">
    <source>
        <dbReference type="PROSITE-ProRule" id="PRU00176"/>
    </source>
</evidence>
<feature type="region of interest" description="Disordered" evidence="2">
    <location>
        <begin position="361"/>
        <end position="406"/>
    </location>
</feature>
<proteinExistence type="predicted"/>
<keyword evidence="1" id="KW-0694">RNA-binding</keyword>
<dbReference type="Gene3D" id="3.30.70.330">
    <property type="match status" value="1"/>
</dbReference>
<dbReference type="GO" id="GO:0000381">
    <property type="term" value="P:regulation of alternative mRNA splicing, via spliceosome"/>
    <property type="evidence" value="ECO:0007669"/>
    <property type="project" value="TreeGrafter"/>
</dbReference>
<dbReference type="PROSITE" id="PS50102">
    <property type="entry name" value="RRM"/>
    <property type="match status" value="1"/>
</dbReference>
<feature type="compositionally biased region" description="Basic and acidic residues" evidence="2">
    <location>
        <begin position="636"/>
        <end position="652"/>
    </location>
</feature>
<feature type="compositionally biased region" description="Low complexity" evidence="2">
    <location>
        <begin position="378"/>
        <end position="389"/>
    </location>
</feature>
<dbReference type="Proteomes" id="UP000092730">
    <property type="component" value="Chromosome 5"/>
</dbReference>
<dbReference type="GO" id="GO:1990247">
    <property type="term" value="F:N6-methyladenosine-containing RNA reader activity"/>
    <property type="evidence" value="ECO:0007669"/>
    <property type="project" value="TreeGrafter"/>
</dbReference>
<dbReference type="PANTHER" id="PTHR12357:SF3">
    <property type="entry name" value="YTH DOMAIN-CONTAINING PROTEIN 1"/>
    <property type="match status" value="1"/>
</dbReference>
<dbReference type="EMBL" id="CP144545">
    <property type="protein sequence ID" value="WVW84937.1"/>
    <property type="molecule type" value="Genomic_DNA"/>
</dbReference>
<evidence type="ECO:0000256" key="2">
    <source>
        <dbReference type="SAM" id="MobiDB-lite"/>
    </source>
</evidence>
<feature type="region of interest" description="Disordered" evidence="2">
    <location>
        <begin position="199"/>
        <end position="232"/>
    </location>
</feature>
<dbReference type="InterPro" id="IPR035979">
    <property type="entry name" value="RBD_domain_sf"/>
</dbReference>
<dbReference type="CDD" id="cd00590">
    <property type="entry name" value="RRM_SF"/>
    <property type="match status" value="1"/>
</dbReference>
<evidence type="ECO:0000259" key="3">
    <source>
        <dbReference type="PROSITE" id="PS50102"/>
    </source>
</evidence>